<accession>A0ABR3G634</accession>
<evidence type="ECO:0008006" key="4">
    <source>
        <dbReference type="Google" id="ProtNLM"/>
    </source>
</evidence>
<gene>
    <name evidence="2" type="ORF">Q9L58_009723</name>
</gene>
<evidence type="ECO:0000313" key="3">
    <source>
        <dbReference type="Proteomes" id="UP001447188"/>
    </source>
</evidence>
<evidence type="ECO:0000256" key="1">
    <source>
        <dbReference type="SAM" id="Phobius"/>
    </source>
</evidence>
<proteinExistence type="predicted"/>
<feature type="transmembrane region" description="Helical" evidence="1">
    <location>
        <begin position="6"/>
        <end position="24"/>
    </location>
</feature>
<dbReference type="InterPro" id="IPR002495">
    <property type="entry name" value="Glyco_trans_8"/>
</dbReference>
<comment type="caution">
    <text evidence="2">The sequence shown here is derived from an EMBL/GenBank/DDBJ whole genome shotgun (WGS) entry which is preliminary data.</text>
</comment>
<dbReference type="InterPro" id="IPR029044">
    <property type="entry name" value="Nucleotide-diphossugar_trans"/>
</dbReference>
<dbReference type="EMBL" id="JBBBZM010000252">
    <property type="protein sequence ID" value="KAL0631423.1"/>
    <property type="molecule type" value="Genomic_DNA"/>
</dbReference>
<sequence>MARPRIIVTAILLFVLCFSLYGFFGRGRPSQQALQALIEYGSPYSIPGVKSSHNHEDAVKSATFNTNEKALISRKPRYAITSSVQTASFTAMALMLGYSIQKHNDLKAMDAELVLLIREDEEDGVTAENRTRLEKAGWKIRVAEELTFDGVDNSAIRSHHRHNLNKLHLWTWTEYERILFIDADVVCHGSLEELWQMPGDFAAAPDVWWDVITDNKFNSGVIVFRPSVETFHDMIVKVSDPAYHQPNDADQAFLNAYYRFRYFGLPYKYNFNLIMYQYHRAEWDMLWEEAVLIHFTVRKPRSNPVDHCHEGCNEWEVIEWYGQYFREMRAHYGWDNELPDYQ</sequence>
<dbReference type="Pfam" id="PF01501">
    <property type="entry name" value="Glyco_transf_8"/>
    <property type="match status" value="1"/>
</dbReference>
<dbReference type="SUPFAM" id="SSF53448">
    <property type="entry name" value="Nucleotide-diphospho-sugar transferases"/>
    <property type="match status" value="1"/>
</dbReference>
<reference evidence="2 3" key="1">
    <citation type="submission" date="2024-02" db="EMBL/GenBank/DDBJ databases">
        <title>Discinaceae phylogenomics.</title>
        <authorList>
            <person name="Dirks A.C."/>
            <person name="James T.Y."/>
        </authorList>
    </citation>
    <scope>NUCLEOTIDE SEQUENCE [LARGE SCALE GENOMIC DNA]</scope>
    <source>
        <strain evidence="2 3">ACD0624</strain>
    </source>
</reference>
<keyword evidence="3" id="KW-1185">Reference proteome</keyword>
<dbReference type="InterPro" id="IPR050587">
    <property type="entry name" value="GNT1/Glycosyltrans_8"/>
</dbReference>
<evidence type="ECO:0000313" key="2">
    <source>
        <dbReference type="EMBL" id="KAL0631423.1"/>
    </source>
</evidence>
<keyword evidence="1" id="KW-0472">Membrane</keyword>
<dbReference type="Proteomes" id="UP001447188">
    <property type="component" value="Unassembled WGS sequence"/>
</dbReference>
<protein>
    <recommendedName>
        <fullName evidence="4">Nucleotide-diphospho-sugar transferase</fullName>
    </recommendedName>
</protein>
<dbReference type="PANTHER" id="PTHR11183">
    <property type="entry name" value="GLYCOGENIN SUBFAMILY MEMBER"/>
    <property type="match status" value="1"/>
</dbReference>
<organism evidence="2 3">
    <name type="scientific">Discina gigas</name>
    <dbReference type="NCBI Taxonomy" id="1032678"/>
    <lineage>
        <taxon>Eukaryota</taxon>
        <taxon>Fungi</taxon>
        <taxon>Dikarya</taxon>
        <taxon>Ascomycota</taxon>
        <taxon>Pezizomycotina</taxon>
        <taxon>Pezizomycetes</taxon>
        <taxon>Pezizales</taxon>
        <taxon>Discinaceae</taxon>
        <taxon>Discina</taxon>
    </lineage>
</organism>
<dbReference type="CDD" id="cd02537">
    <property type="entry name" value="GT8_Glycogenin"/>
    <property type="match status" value="1"/>
</dbReference>
<dbReference type="Gene3D" id="3.90.550.10">
    <property type="entry name" value="Spore Coat Polysaccharide Biosynthesis Protein SpsA, Chain A"/>
    <property type="match status" value="1"/>
</dbReference>
<keyword evidence="1" id="KW-1133">Transmembrane helix</keyword>
<keyword evidence="1" id="KW-0812">Transmembrane</keyword>
<name>A0ABR3G634_9PEZI</name>